<name>A0A2X0VDK1_9ACTO</name>
<dbReference type="OrthoDB" id="3262422at2"/>
<organism evidence="1 2">
    <name type="scientific">Schaalia odontolytica</name>
    <dbReference type="NCBI Taxonomy" id="1660"/>
    <lineage>
        <taxon>Bacteria</taxon>
        <taxon>Bacillati</taxon>
        <taxon>Actinomycetota</taxon>
        <taxon>Actinomycetes</taxon>
        <taxon>Actinomycetales</taxon>
        <taxon>Actinomycetaceae</taxon>
        <taxon>Schaalia</taxon>
    </lineage>
</organism>
<dbReference type="RefSeq" id="WP_111823637.1">
    <property type="nucleotide sequence ID" value="NZ_CP133472.1"/>
</dbReference>
<sequence>MSDFKVDVQAMSSFVESLSSFEEKAKEYDVEDWVPNSGMLENPEVWDRTNAFQDTWEKGTNDLREEIKAASSAVSGALGAYSEYMEKAKEHMAAVEAAAEALSQSPVVGSGA</sequence>
<proteinExistence type="predicted"/>
<gene>
    <name evidence="1" type="ORF">NCTC9935_01093</name>
</gene>
<accession>A0A2X0VDK1</accession>
<evidence type="ECO:0000313" key="2">
    <source>
        <dbReference type="Proteomes" id="UP000250192"/>
    </source>
</evidence>
<dbReference type="EMBL" id="UAPR01000003">
    <property type="protein sequence ID" value="SPT55587.1"/>
    <property type="molecule type" value="Genomic_DNA"/>
</dbReference>
<reference evidence="1 2" key="1">
    <citation type="submission" date="2018-06" db="EMBL/GenBank/DDBJ databases">
        <authorList>
            <consortium name="Pathogen Informatics"/>
            <person name="Doyle S."/>
        </authorList>
    </citation>
    <scope>NUCLEOTIDE SEQUENCE [LARGE SCALE GENOMIC DNA]</scope>
    <source>
        <strain evidence="1 2">NCTC9935</strain>
    </source>
</reference>
<evidence type="ECO:0008006" key="3">
    <source>
        <dbReference type="Google" id="ProtNLM"/>
    </source>
</evidence>
<evidence type="ECO:0000313" key="1">
    <source>
        <dbReference type="EMBL" id="SPT55587.1"/>
    </source>
</evidence>
<keyword evidence="2" id="KW-1185">Reference proteome</keyword>
<protein>
    <recommendedName>
        <fullName evidence="3">Proteins of 100 residues with WXG</fullName>
    </recommendedName>
</protein>
<dbReference type="Proteomes" id="UP000250192">
    <property type="component" value="Unassembled WGS sequence"/>
</dbReference>
<dbReference type="AlphaFoldDB" id="A0A2X0VDK1"/>
<dbReference type="GeneID" id="93758716"/>